<feature type="region of interest" description="Disordered" evidence="1">
    <location>
        <begin position="310"/>
        <end position="333"/>
    </location>
</feature>
<feature type="region of interest" description="Disordered" evidence="1">
    <location>
        <begin position="477"/>
        <end position="523"/>
    </location>
</feature>
<dbReference type="Proteomes" id="UP001444071">
    <property type="component" value="Unassembled WGS sequence"/>
</dbReference>
<gene>
    <name evidence="2" type="ORF">XENORESO_016301</name>
</gene>
<reference evidence="2 3" key="1">
    <citation type="submission" date="2021-06" db="EMBL/GenBank/DDBJ databases">
        <authorList>
            <person name="Palmer J.M."/>
        </authorList>
    </citation>
    <scope>NUCLEOTIDE SEQUENCE [LARGE SCALE GENOMIC DNA]</scope>
    <source>
        <strain evidence="2 3">XR_2019</strain>
        <tissue evidence="2">Muscle</tissue>
    </source>
</reference>
<feature type="compositionally biased region" description="Polar residues" evidence="1">
    <location>
        <begin position="494"/>
        <end position="509"/>
    </location>
</feature>
<feature type="compositionally biased region" description="Basic and acidic residues" evidence="1">
    <location>
        <begin position="155"/>
        <end position="164"/>
    </location>
</feature>
<sequence>LIFFQEDEKLQNINPRRLKYENTCWSNLLSSPEFETSLFPDVQNVFDEPKDELLETHREKQLGSSDRLLIEKDIDKVNWWEGEVNVLTGKRLQPVCGPDCCYKRDQQATNRLSGNEKITRDSNYLHFDSDDQKKKMLDKSLNSHSEKIVNYQTCETERDKEPELSKLQSSDSSKQDPKEENNRYQVLEDLENIKNQAQNIHSHTTEELDVLKLQDSGNELIWLEKETNGPMKQKAEKVLGYKSQVLDDLEYVNVQTQNQEKVESEHSNSQISDNDFISSGQDSKHGVCELLKQETLDSKNHDLDHFENAKNQTDELERADNSEPLKLQSSDSESIFSEQDLKDAINGPVKQEKLDEGNNVFDYLKNVKNKSPNLVGDEELEQDKKAAAKQELTSRSYIWDYVSKVKNHTLHPWTTRESELLKWLSSGRDYISSKQDIMLVSKETDQGKVDAAERVSTERSFVWNYVTKVRNQTLYPWRPEESEPSRDQPLDLPSSGTELTMPGKNSKSGGETGQDQKEALERVSSSKNNVWEYVAKVRYQTLYPWRSDEAEIPQSNGKQDISGPIGKEENEKLMDMTASKRNLWHYLTKVKNQTIYPWRAEEAEISRDQSTELQDSDKHSSPDLSKCQVFDYFTGKLSDAYKDAERRLQGTRDFIRNVGVDEIRYAVSQYMTMMSKDLPQIQQMKFQLPPKPHPVLENKVSLVDLSSACALGGSQGFGLNATLAWSKRSVSSVRIGRTEDSHPEEFYQGLIEFPPALEQLRSLSSQQILEKTESLSSQRPVKKILSTFWLRAASFEQPSPKPACLLLSEQGLTVVSADKDSLDTLNIFHHFDLTEIREVQISLAGQHVRLIGFSEDSVLAVFTHNQELTQDFCKAVLKTCCPETFSKVTETHPLLSEDLMALSLDWTSSVPDVTLHSGLNVTSRFKRVLADLLYIIHGNMDDPNKPSLAHICPLLYTSVRVTSSTRVHQDSLFQFLLTDTHVALLQEDGVFHPVPRGSSLVPVQPQFQGLKLRRCSDIRCLLVRRNENCFSVDVVFTKPNKQALKRKVELRRGSADVPASSSLCDSWKLTFGCSSEAQMLINHLCI</sequence>
<evidence type="ECO:0000313" key="2">
    <source>
        <dbReference type="EMBL" id="MEQ2272879.1"/>
    </source>
</evidence>
<feature type="region of interest" description="Disordered" evidence="1">
    <location>
        <begin position="258"/>
        <end position="282"/>
    </location>
</feature>
<keyword evidence="3" id="KW-1185">Reference proteome</keyword>
<name>A0ABV0WV19_9TELE</name>
<feature type="compositionally biased region" description="Basic and acidic residues" evidence="1">
    <location>
        <begin position="478"/>
        <end position="489"/>
    </location>
</feature>
<proteinExistence type="predicted"/>
<dbReference type="EMBL" id="JAHRIM010070600">
    <property type="protein sequence ID" value="MEQ2272879.1"/>
    <property type="molecule type" value="Genomic_DNA"/>
</dbReference>
<feature type="compositionally biased region" description="Polar residues" evidence="1">
    <location>
        <begin position="267"/>
        <end position="281"/>
    </location>
</feature>
<feature type="non-terminal residue" evidence="2">
    <location>
        <position position="1"/>
    </location>
</feature>
<comment type="caution">
    <text evidence="2">The sequence shown here is derived from an EMBL/GenBank/DDBJ whole genome shotgun (WGS) entry which is preliminary data.</text>
</comment>
<feature type="compositionally biased region" description="Basic and acidic residues" evidence="1">
    <location>
        <begin position="310"/>
        <end position="323"/>
    </location>
</feature>
<protein>
    <submittedName>
        <fullName evidence="2">Uncharacterized protein</fullName>
    </submittedName>
</protein>
<evidence type="ECO:0000256" key="1">
    <source>
        <dbReference type="SAM" id="MobiDB-lite"/>
    </source>
</evidence>
<feature type="region of interest" description="Disordered" evidence="1">
    <location>
        <begin position="153"/>
        <end position="181"/>
    </location>
</feature>
<accession>A0ABV0WV19</accession>
<organism evidence="2 3">
    <name type="scientific">Xenotaenia resolanae</name>
    <dbReference type="NCBI Taxonomy" id="208358"/>
    <lineage>
        <taxon>Eukaryota</taxon>
        <taxon>Metazoa</taxon>
        <taxon>Chordata</taxon>
        <taxon>Craniata</taxon>
        <taxon>Vertebrata</taxon>
        <taxon>Euteleostomi</taxon>
        <taxon>Actinopterygii</taxon>
        <taxon>Neopterygii</taxon>
        <taxon>Teleostei</taxon>
        <taxon>Neoteleostei</taxon>
        <taxon>Acanthomorphata</taxon>
        <taxon>Ovalentaria</taxon>
        <taxon>Atherinomorphae</taxon>
        <taxon>Cyprinodontiformes</taxon>
        <taxon>Goodeidae</taxon>
        <taxon>Xenotaenia</taxon>
    </lineage>
</organism>
<evidence type="ECO:0000313" key="3">
    <source>
        <dbReference type="Proteomes" id="UP001444071"/>
    </source>
</evidence>